<dbReference type="RefSeq" id="WP_264850246.1">
    <property type="nucleotide sequence ID" value="NZ_BRXR01000001.1"/>
</dbReference>
<comment type="caution">
    <text evidence="1">The sequence shown here is derived from an EMBL/GenBank/DDBJ whole genome shotgun (WGS) entry which is preliminary data.</text>
</comment>
<protein>
    <recommendedName>
        <fullName evidence="3">CxxH/CxxC protein</fullName>
    </recommendedName>
</protein>
<proteinExistence type="predicted"/>
<organism evidence="1 2">
    <name type="scientific">Clostridium omnivorum</name>
    <dbReference type="NCBI Taxonomy" id="1604902"/>
    <lineage>
        <taxon>Bacteria</taxon>
        <taxon>Bacillati</taxon>
        <taxon>Bacillota</taxon>
        <taxon>Clostridia</taxon>
        <taxon>Eubacteriales</taxon>
        <taxon>Clostridiaceae</taxon>
        <taxon>Clostridium</taxon>
    </lineage>
</organism>
<reference evidence="1 2" key="1">
    <citation type="journal article" date="2024" name="Int. J. Syst. Evol. Microbiol.">
        <title>Clostridium omnivorum sp. nov., isolated from anoxic soil under the treatment of reductive soil disinfestation.</title>
        <authorList>
            <person name="Ueki A."/>
            <person name="Tonouchi A."/>
            <person name="Kaku N."/>
            <person name="Honma S."/>
            <person name="Ueki K."/>
        </authorList>
    </citation>
    <scope>NUCLEOTIDE SEQUENCE [LARGE SCALE GENOMIC DNA]</scope>
    <source>
        <strain evidence="1 2">E14</strain>
    </source>
</reference>
<keyword evidence="2" id="KW-1185">Reference proteome</keyword>
<dbReference type="EMBL" id="BRXR01000001">
    <property type="protein sequence ID" value="GLC30971.1"/>
    <property type="molecule type" value="Genomic_DNA"/>
</dbReference>
<name>A0ABQ5N6Y7_9CLOT</name>
<evidence type="ECO:0000313" key="2">
    <source>
        <dbReference type="Proteomes" id="UP001208567"/>
    </source>
</evidence>
<evidence type="ECO:0008006" key="3">
    <source>
        <dbReference type="Google" id="ProtNLM"/>
    </source>
</evidence>
<evidence type="ECO:0000313" key="1">
    <source>
        <dbReference type="EMBL" id="GLC30971.1"/>
    </source>
</evidence>
<accession>A0ABQ5N6Y7</accession>
<gene>
    <name evidence="1" type="ORF">bsdE14_23810</name>
</gene>
<sequence length="79" mass="9253">MAKMTCRCGELLSNNDAPNDIELKVYTDKEWDDILNVDSIDPIMIPSPKYNVWRCPKCERLYFFEDGKDTAIKIYSIEE</sequence>
<dbReference type="Proteomes" id="UP001208567">
    <property type="component" value="Unassembled WGS sequence"/>
</dbReference>